<keyword evidence="1" id="KW-0547">Nucleotide-binding</keyword>
<dbReference type="GO" id="GO:0005524">
    <property type="term" value="F:ATP binding"/>
    <property type="evidence" value="ECO:0007669"/>
    <property type="project" value="UniProtKB-KW"/>
</dbReference>
<dbReference type="SUPFAM" id="SSF52540">
    <property type="entry name" value="P-loop containing nucleoside triphosphate hydrolases"/>
    <property type="match status" value="1"/>
</dbReference>
<reference evidence="1 2" key="1">
    <citation type="journal article" date="2014" name="Genome Biol. Evol.">
        <title>Phylogenomics of "Candidatus Hepatoplasma crinochetorum," a Lineage of Mollicutes Associated with Noninsect Arthropods.</title>
        <authorList>
            <person name="Leclercq S."/>
            <person name="Dittmer J."/>
            <person name="Bouchon D."/>
            <person name="Cordaux R."/>
        </authorList>
    </citation>
    <scope>NUCLEOTIDE SEQUENCE [LARGE SCALE GENOMIC DNA]</scope>
    <source>
        <strain evidence="1 2">Av</strain>
    </source>
</reference>
<proteinExistence type="predicted"/>
<evidence type="ECO:0000313" key="1">
    <source>
        <dbReference type="EMBL" id="AHK22542.1"/>
    </source>
</evidence>
<keyword evidence="1" id="KW-0067">ATP-binding</keyword>
<dbReference type="STRING" id="1427984.X271_00437"/>
<gene>
    <name evidence="1" type="ORF">X271_00437</name>
</gene>
<dbReference type="HOGENOM" id="CLU_923415_0_0_14"/>
<dbReference type="InterPro" id="IPR027417">
    <property type="entry name" value="P-loop_NTPase"/>
</dbReference>
<dbReference type="AlphaFoldDB" id="W8GJY3"/>
<dbReference type="Proteomes" id="UP000019450">
    <property type="component" value="Chromosome"/>
</dbReference>
<keyword evidence="2" id="KW-1185">Reference proteome</keyword>
<evidence type="ECO:0000313" key="2">
    <source>
        <dbReference type="Proteomes" id="UP000019450"/>
    </source>
</evidence>
<dbReference type="eggNOG" id="COG0444">
    <property type="taxonomic scope" value="Bacteria"/>
</dbReference>
<dbReference type="EMBL" id="CP006932">
    <property type="protein sequence ID" value="AHK22542.1"/>
    <property type="molecule type" value="Genomic_DNA"/>
</dbReference>
<organism evidence="1 2">
    <name type="scientific">Candidatus Hepatoplasma crinochetorum Av</name>
    <dbReference type="NCBI Taxonomy" id="1427984"/>
    <lineage>
        <taxon>Bacteria</taxon>
        <taxon>Bacillati</taxon>
        <taxon>Mycoplasmatota</taxon>
        <taxon>Mollicutes</taxon>
        <taxon>Candidatus Hepatoplasmataceae</taxon>
        <taxon>Candidatus Hepatoplasma</taxon>
    </lineage>
</organism>
<dbReference type="OrthoDB" id="9806285at2"/>
<name>W8GJY3_9MOLU</name>
<sequence length="301" mass="36043">MKNDFIFTIKNYKHLDLKDQTKEIKYLDFAIKKNSYLGLLQVDNDGFFANFFRIINKEESFKKINYSYITESNNFTFKKNFTIGKQVYLNLLLNFKFSKDLAYKNLVDFYTMINWNIGTSYHYKHVKEIKKNELIKLAILKASILEKELIILENIDKNLNANEILDLKLFINSFHNKLTILIISSNIAWLSSIVDECIVIFDNRIVEGGDIKEIIEDPYHPITWEVVLKSQDLIYDKFFSYFKDLKYDFNKKLFDFNKNYILNIELLLKPIRKEIKENHFVYSWLYSDLNLTQFIKPKINQ</sequence>
<dbReference type="Gene3D" id="3.40.50.300">
    <property type="entry name" value="P-loop containing nucleotide triphosphate hydrolases"/>
    <property type="match status" value="1"/>
</dbReference>
<dbReference type="RefSeq" id="WP_025208832.1">
    <property type="nucleotide sequence ID" value="NZ_CP006932.1"/>
</dbReference>
<accession>W8GJY3</accession>
<protein>
    <submittedName>
        <fullName evidence="1">Oligopeptide/dipeptide ABC transporter, ATP-binding protein</fullName>
    </submittedName>
</protein>
<dbReference type="KEGG" id="hcr:X271_00437"/>